<feature type="chain" id="PRO_5013365958" evidence="6">
    <location>
        <begin position="37"/>
        <end position="513"/>
    </location>
</feature>
<dbReference type="Gene3D" id="3.40.50.1820">
    <property type="entry name" value="alpha/beta hydrolase"/>
    <property type="match status" value="1"/>
</dbReference>
<organism evidence="7 8">
    <name type="scientific">Achlya hypogyna</name>
    <name type="common">Oomycete</name>
    <name type="synonym">Protoachlya hypogyna</name>
    <dbReference type="NCBI Taxonomy" id="1202772"/>
    <lineage>
        <taxon>Eukaryota</taxon>
        <taxon>Sar</taxon>
        <taxon>Stramenopiles</taxon>
        <taxon>Oomycota</taxon>
        <taxon>Saprolegniomycetes</taxon>
        <taxon>Saprolegniales</taxon>
        <taxon>Achlyaceae</taxon>
        <taxon>Achlya</taxon>
    </lineage>
</organism>
<protein>
    <submittedName>
        <fullName evidence="7">Lysosomal Pro-X carboxypeptidase</fullName>
    </submittedName>
</protein>
<dbReference type="PANTHER" id="PTHR11010">
    <property type="entry name" value="PROTEASE S28 PRO-X CARBOXYPEPTIDASE-RELATED"/>
    <property type="match status" value="1"/>
</dbReference>
<comment type="similarity">
    <text evidence="1">Belongs to the peptidase S28 family.</text>
</comment>
<dbReference type="InterPro" id="IPR029058">
    <property type="entry name" value="AB_hydrolase_fold"/>
</dbReference>
<keyword evidence="8" id="KW-1185">Reference proteome</keyword>
<dbReference type="GO" id="GO:0004180">
    <property type="term" value="F:carboxypeptidase activity"/>
    <property type="evidence" value="ECO:0007669"/>
    <property type="project" value="UniProtKB-KW"/>
</dbReference>
<keyword evidence="4" id="KW-0378">Hydrolase</keyword>
<evidence type="ECO:0000256" key="5">
    <source>
        <dbReference type="ARBA" id="ARBA00023180"/>
    </source>
</evidence>
<reference evidence="7 8" key="1">
    <citation type="journal article" date="2014" name="Genome Biol. Evol.">
        <title>The secreted proteins of Achlya hypogyna and Thraustotheca clavata identify the ancestral oomycete secretome and reveal gene acquisitions by horizontal gene transfer.</title>
        <authorList>
            <person name="Misner I."/>
            <person name="Blouin N."/>
            <person name="Leonard G."/>
            <person name="Richards T.A."/>
            <person name="Lane C.E."/>
        </authorList>
    </citation>
    <scope>NUCLEOTIDE SEQUENCE [LARGE SCALE GENOMIC DNA]</scope>
    <source>
        <strain evidence="7 8">ATCC 48635</strain>
    </source>
</reference>
<dbReference type="EMBL" id="JNBR01002437">
    <property type="protein sequence ID" value="OQR82522.1"/>
    <property type="molecule type" value="Genomic_DNA"/>
</dbReference>
<sequence length="513" mass="57329">MQEHVALLQRPRQAPRRHIQGLILLACFFVASVVRRQTEYATSLAKGNFSGDLRARCSQHVFVQRLDHFQAANGTYEQRYFVCQEYWTNRDGPIFFYTGNEANVELYLNHTGLMWESASAFNAMLVFAEHRYFGASMPPQAPGSSLGEFALHLSSQQALADFAELIAHLKQTLPAPKAPVIAFGGSYGGMLAAWLRLKYPHMVQGAIAASAPMRSFLGLDPPMDLEAFARVVTHDASAAAGAAPNCARNIRATWQHVFALGATDAGRQSLQKIFRLCPGRDVSTPESLYAFATWAKEAYENMAMGNYPYPTSYITGGDRVLPAFPMRAACVPFSGLLSEPVEYLKALKQSIDVYYNTTGKVKCYAFDDDESLDYWDYLNCADMYSPQDQTGVDDMFWTELHNITTDNNACQRQWGVSLRPFWPSVVFGGADSFRLSSNIVFSNGDFDPWYPTGFTTSLSDTVVAIMIHEGAHHLDLMFSHPLDTRAVKRAREVELDNVRKWIAQYKATVQTTP</sequence>
<comment type="caution">
    <text evidence="7">The sequence shown here is derived from an EMBL/GenBank/DDBJ whole genome shotgun (WGS) entry which is preliminary data.</text>
</comment>
<evidence type="ECO:0000313" key="7">
    <source>
        <dbReference type="EMBL" id="OQR82522.1"/>
    </source>
</evidence>
<keyword evidence="3 6" id="KW-0732">Signal</keyword>
<dbReference type="AlphaFoldDB" id="A0A1V9Y9W0"/>
<dbReference type="InterPro" id="IPR008758">
    <property type="entry name" value="Peptidase_S28"/>
</dbReference>
<evidence type="ECO:0000256" key="3">
    <source>
        <dbReference type="ARBA" id="ARBA00022729"/>
    </source>
</evidence>
<dbReference type="Gene3D" id="1.20.120.980">
    <property type="entry name" value="Serine carboxypeptidase S28, SKS domain"/>
    <property type="match status" value="1"/>
</dbReference>
<evidence type="ECO:0000256" key="6">
    <source>
        <dbReference type="SAM" id="SignalP"/>
    </source>
</evidence>
<evidence type="ECO:0000313" key="8">
    <source>
        <dbReference type="Proteomes" id="UP000243579"/>
    </source>
</evidence>
<evidence type="ECO:0000256" key="2">
    <source>
        <dbReference type="ARBA" id="ARBA00022670"/>
    </source>
</evidence>
<dbReference type="SUPFAM" id="SSF53474">
    <property type="entry name" value="alpha/beta-Hydrolases"/>
    <property type="match status" value="1"/>
</dbReference>
<gene>
    <name evidence="7" type="ORF">ACHHYP_15901</name>
</gene>
<dbReference type="GO" id="GO:0008239">
    <property type="term" value="F:dipeptidyl-peptidase activity"/>
    <property type="evidence" value="ECO:0007669"/>
    <property type="project" value="TreeGrafter"/>
</dbReference>
<keyword evidence="2" id="KW-0645">Protease</keyword>
<evidence type="ECO:0000256" key="1">
    <source>
        <dbReference type="ARBA" id="ARBA00011079"/>
    </source>
</evidence>
<name>A0A1V9Y9W0_ACHHY</name>
<dbReference type="STRING" id="1202772.A0A1V9Y9W0"/>
<dbReference type="InterPro" id="IPR042269">
    <property type="entry name" value="Ser_carbopepase_S28_SKS"/>
</dbReference>
<proteinExistence type="inferred from homology"/>
<dbReference type="PANTHER" id="PTHR11010:SF38">
    <property type="entry name" value="LYSOSOMAL PRO-X CARBOXYPEPTIDASE"/>
    <property type="match status" value="1"/>
</dbReference>
<keyword evidence="5" id="KW-0325">Glycoprotein</keyword>
<accession>A0A1V9Y9W0</accession>
<dbReference type="Proteomes" id="UP000243579">
    <property type="component" value="Unassembled WGS sequence"/>
</dbReference>
<dbReference type="GO" id="GO:0070008">
    <property type="term" value="F:serine-type exopeptidase activity"/>
    <property type="evidence" value="ECO:0007669"/>
    <property type="project" value="InterPro"/>
</dbReference>
<dbReference type="Pfam" id="PF05577">
    <property type="entry name" value="Peptidase_S28"/>
    <property type="match status" value="1"/>
</dbReference>
<keyword evidence="7" id="KW-0121">Carboxypeptidase</keyword>
<dbReference type="OrthoDB" id="2130629at2759"/>
<feature type="signal peptide" evidence="6">
    <location>
        <begin position="1"/>
        <end position="36"/>
    </location>
</feature>
<evidence type="ECO:0000256" key="4">
    <source>
        <dbReference type="ARBA" id="ARBA00022801"/>
    </source>
</evidence>
<dbReference type="GO" id="GO:0006508">
    <property type="term" value="P:proteolysis"/>
    <property type="evidence" value="ECO:0007669"/>
    <property type="project" value="UniProtKB-KW"/>
</dbReference>